<dbReference type="RefSeq" id="XP_025391714.1">
    <property type="nucleotide sequence ID" value="XM_025530469.1"/>
</dbReference>
<keyword evidence="2" id="KW-1185">Reference proteome</keyword>
<accession>A0A317W6L1</accession>
<evidence type="ECO:0000313" key="1">
    <source>
        <dbReference type="EMBL" id="PWY81291.1"/>
    </source>
</evidence>
<comment type="caution">
    <text evidence="1">The sequence shown here is derived from an EMBL/GenBank/DDBJ whole genome shotgun (WGS) entry which is preliminary data.</text>
</comment>
<evidence type="ECO:0000313" key="2">
    <source>
        <dbReference type="Proteomes" id="UP000246171"/>
    </source>
</evidence>
<gene>
    <name evidence="1" type="ORF">BO83DRAFT_375497</name>
</gene>
<name>A0A317W6L1_ASPEC</name>
<protein>
    <submittedName>
        <fullName evidence="1">Uncharacterized protein</fullName>
    </submittedName>
</protein>
<reference evidence="1" key="1">
    <citation type="submission" date="2016-12" db="EMBL/GenBank/DDBJ databases">
        <title>The genomes of Aspergillus section Nigri reveals drivers in fungal speciation.</title>
        <authorList>
            <consortium name="DOE Joint Genome Institute"/>
            <person name="Vesth T.C."/>
            <person name="Nybo J."/>
            <person name="Theobald S."/>
            <person name="Brandl J."/>
            <person name="Frisvad J.C."/>
            <person name="Nielsen K.F."/>
            <person name="Lyhne E.K."/>
            <person name="Kogle M.E."/>
            <person name="Kuo A."/>
            <person name="Riley R."/>
            <person name="Clum A."/>
            <person name="Nolan M."/>
            <person name="Lipzen A."/>
            <person name="Salamov A."/>
            <person name="Henrissat B."/>
            <person name="Wiebenga A."/>
            <person name="De vries R.P."/>
            <person name="Grigoriev I.V."/>
            <person name="Mortensen U.H."/>
            <person name="Andersen M.R."/>
            <person name="Baker S.E."/>
        </authorList>
    </citation>
    <scope>NUCLEOTIDE SEQUENCE</scope>
    <source>
        <strain evidence="1">CBS 122712</strain>
    </source>
</reference>
<dbReference type="Proteomes" id="UP000246171">
    <property type="component" value="Unassembled WGS sequence"/>
</dbReference>
<dbReference type="AlphaFoldDB" id="A0A317W6L1"/>
<sequence>MIGLPPPQFPSHPLFGTATGTTLSTGWGSPHIPDLLFSILNFFLLEVSIGTYIDP</sequence>
<dbReference type="EMBL" id="MSFU01000004">
    <property type="protein sequence ID" value="PWY81291.1"/>
    <property type="molecule type" value="Genomic_DNA"/>
</dbReference>
<organism evidence="1 2">
    <name type="scientific">Aspergillus eucalypticola (strain CBS 122712 / IBT 29274)</name>
    <dbReference type="NCBI Taxonomy" id="1448314"/>
    <lineage>
        <taxon>Eukaryota</taxon>
        <taxon>Fungi</taxon>
        <taxon>Dikarya</taxon>
        <taxon>Ascomycota</taxon>
        <taxon>Pezizomycotina</taxon>
        <taxon>Eurotiomycetes</taxon>
        <taxon>Eurotiomycetidae</taxon>
        <taxon>Eurotiales</taxon>
        <taxon>Aspergillaceae</taxon>
        <taxon>Aspergillus</taxon>
        <taxon>Aspergillus subgen. Circumdati</taxon>
    </lineage>
</organism>
<proteinExistence type="predicted"/>
<dbReference type="GeneID" id="37052431"/>
<dbReference type="VEuPathDB" id="FungiDB:BO83DRAFT_375497"/>